<dbReference type="Pfam" id="PF01724">
    <property type="entry name" value="DUF29"/>
    <property type="match status" value="1"/>
</dbReference>
<dbReference type="InterPro" id="IPR002636">
    <property type="entry name" value="DUF29"/>
</dbReference>
<evidence type="ECO:0000313" key="1">
    <source>
        <dbReference type="EMBL" id="WNZ25323.1"/>
    </source>
</evidence>
<name>A0AA97ARI4_9CYAN</name>
<protein>
    <submittedName>
        <fullName evidence="1">DUF29 domain-containing protein</fullName>
    </submittedName>
</protein>
<dbReference type="PANTHER" id="PTHR34235:SF4">
    <property type="entry name" value="SLR0291 PROTEIN"/>
    <property type="match status" value="1"/>
</dbReference>
<dbReference type="RefSeq" id="WP_316431472.1">
    <property type="nucleotide sequence ID" value="NZ_CP053586.1"/>
</dbReference>
<reference evidence="1" key="1">
    <citation type="submission" date="2020-05" db="EMBL/GenBank/DDBJ databases">
        <authorList>
            <person name="Zhu T."/>
            <person name="Keshari N."/>
            <person name="Lu X."/>
        </authorList>
    </citation>
    <scope>NUCLEOTIDE SEQUENCE</scope>
    <source>
        <strain evidence="1">NK1-12</strain>
    </source>
</reference>
<dbReference type="AlphaFoldDB" id="A0AA97ARI4"/>
<sequence length="151" mass="17816">MQKTTKAIGSKELYQQDLVAWCSDTVAKLKASNFSEIDIDSLIEEIEGLAGHDRRELESCLEILLNHLLKRMYVDSPNNYRGWERTIREQCRQLQKLLKQSPSLRNSWMETFSELWVNALADAREDYPDTEFPDEWQFSRESDLLLSEKLW</sequence>
<proteinExistence type="predicted"/>
<organism evidence="1">
    <name type="scientific">Leptolyngbya sp. NK1-12</name>
    <dbReference type="NCBI Taxonomy" id="2547451"/>
    <lineage>
        <taxon>Bacteria</taxon>
        <taxon>Bacillati</taxon>
        <taxon>Cyanobacteriota</taxon>
        <taxon>Cyanophyceae</taxon>
        <taxon>Leptolyngbyales</taxon>
        <taxon>Leptolyngbyaceae</taxon>
        <taxon>Leptolyngbya group</taxon>
        <taxon>Leptolyngbya</taxon>
    </lineage>
</organism>
<dbReference type="EMBL" id="CP053586">
    <property type="protein sequence ID" value="WNZ25323.1"/>
    <property type="molecule type" value="Genomic_DNA"/>
</dbReference>
<dbReference type="Gene3D" id="1.20.1220.20">
    <property type="entry name" value="Uncharcterised protein PF01724"/>
    <property type="match status" value="1"/>
</dbReference>
<gene>
    <name evidence="1" type="ORF">HJG54_22375</name>
</gene>
<accession>A0AA97ARI4</accession>
<dbReference type="PANTHER" id="PTHR34235">
    <property type="entry name" value="SLR1203 PROTEIN-RELATED"/>
    <property type="match status" value="1"/>
</dbReference>